<dbReference type="SUPFAM" id="SSF53067">
    <property type="entry name" value="Actin-like ATPase domain"/>
    <property type="match status" value="1"/>
</dbReference>
<reference evidence="1" key="1">
    <citation type="journal article" date="2020" name="Phytopathology">
        <title>Genome Sequence Resources of Colletotrichum truncatum, C. plurivorum, C. musicola, and C. sojae: Four Species Pathogenic to Soybean (Glycine max).</title>
        <authorList>
            <person name="Rogerio F."/>
            <person name="Boufleur T.R."/>
            <person name="Ciampi-Guillardi M."/>
            <person name="Sukno S.A."/>
            <person name="Thon M.R."/>
            <person name="Massola Junior N.S."/>
            <person name="Baroncelli R."/>
        </authorList>
    </citation>
    <scope>NUCLEOTIDE SEQUENCE</scope>
    <source>
        <strain evidence="1">LFN0074</strain>
    </source>
</reference>
<name>A0A8H6MTX6_9PEZI</name>
<dbReference type="PANTHER" id="PTHR42749">
    <property type="entry name" value="CELL SHAPE-DETERMINING PROTEIN MREB"/>
    <property type="match status" value="1"/>
</dbReference>
<dbReference type="CDD" id="cd10170">
    <property type="entry name" value="ASKHA_NBD_HSP70"/>
    <property type="match status" value="1"/>
</dbReference>
<comment type="caution">
    <text evidence="1">The sequence shown here is derived from an EMBL/GenBank/DDBJ whole genome shotgun (WGS) entry which is preliminary data.</text>
</comment>
<dbReference type="AlphaFoldDB" id="A0A8H6MTX6"/>
<evidence type="ECO:0000313" key="2">
    <source>
        <dbReference type="Proteomes" id="UP000639643"/>
    </source>
</evidence>
<dbReference type="InterPro" id="IPR043129">
    <property type="entry name" value="ATPase_NBD"/>
</dbReference>
<accession>A0A8H6MTX6</accession>
<dbReference type="OrthoDB" id="2394218at2759"/>
<proteinExistence type="predicted"/>
<sequence>MPRQPPSIANPQLVVAIDFGTTGTAVSWALTSKPRRVHSIKTWPRVQGTNQATKVPQAIARIDNGIWGFDALDALDAITNGVNEPETAGQYLKNCFIVPLSDPEKTRTYLSRYLNYLYSHIRDTIDPQLVGEWDSTYIWTVFNEPNGWMPEVIECFEEAISETNFRLDDLRAIRFVRANPSLLAMARVYGENRRLKTLERAFANTTRWLGSMSAVLVDNGIRWLETDQEILVAEIGVTRPLRDVRCYSACETNNIIRHLTIQTTRIDGSDRIDEQVQRTVVGDILQTINCSAAIDANSDATDARVKCNHAQAVANRLVTLEAYITEKHAFRGVNGNTTQFEITDTNGQTVTFTKNITEPLEQAFSGLCDQVWRDIERHLQADRQPRHDRPRTIVLTGGLSNNGFVQRRLQERAETLWPPTDIFLPPEPELSVSKGLVWYALDKIRGKRRFWLATV</sequence>
<gene>
    <name evidence="1" type="ORF">CMUS01_13791</name>
</gene>
<keyword evidence="2" id="KW-1185">Reference proteome</keyword>
<organism evidence="1 2">
    <name type="scientific">Colletotrichum musicola</name>
    <dbReference type="NCBI Taxonomy" id="2175873"/>
    <lineage>
        <taxon>Eukaryota</taxon>
        <taxon>Fungi</taxon>
        <taxon>Dikarya</taxon>
        <taxon>Ascomycota</taxon>
        <taxon>Pezizomycotina</taxon>
        <taxon>Sordariomycetes</taxon>
        <taxon>Hypocreomycetidae</taxon>
        <taxon>Glomerellales</taxon>
        <taxon>Glomerellaceae</taxon>
        <taxon>Colletotrichum</taxon>
        <taxon>Colletotrichum orchidearum species complex</taxon>
    </lineage>
</organism>
<dbReference type="EMBL" id="WIGM01000912">
    <property type="protein sequence ID" value="KAF6808924.1"/>
    <property type="molecule type" value="Genomic_DNA"/>
</dbReference>
<dbReference type="Proteomes" id="UP000639643">
    <property type="component" value="Unassembled WGS sequence"/>
</dbReference>
<protein>
    <submittedName>
        <fullName evidence="1">Hsp70 family chaperone</fullName>
    </submittedName>
</protein>
<dbReference type="PANTHER" id="PTHR42749:SF1">
    <property type="entry name" value="CELL SHAPE-DETERMINING PROTEIN MREB"/>
    <property type="match status" value="1"/>
</dbReference>
<evidence type="ECO:0000313" key="1">
    <source>
        <dbReference type="EMBL" id="KAF6808924.1"/>
    </source>
</evidence>